<dbReference type="Proteomes" id="UP000554342">
    <property type="component" value="Unassembled WGS sequence"/>
</dbReference>
<evidence type="ECO:0000313" key="1">
    <source>
        <dbReference type="EMBL" id="MBB5717200.1"/>
    </source>
</evidence>
<name>A0A840YUF4_9SPHN</name>
<comment type="caution">
    <text evidence="1">The sequence shown here is derived from an EMBL/GenBank/DDBJ whole genome shotgun (WGS) entry which is preliminary data.</text>
</comment>
<dbReference type="Pfam" id="PF20043">
    <property type="entry name" value="DUF6445"/>
    <property type="match status" value="1"/>
</dbReference>
<reference evidence="1 2" key="1">
    <citation type="submission" date="2020-08" db="EMBL/GenBank/DDBJ databases">
        <title>Genomic Encyclopedia of Type Strains, Phase IV (KMG-IV): sequencing the most valuable type-strain genomes for metagenomic binning, comparative biology and taxonomic classification.</title>
        <authorList>
            <person name="Goeker M."/>
        </authorList>
    </citation>
    <scope>NUCLEOTIDE SEQUENCE [LARGE SCALE GENOMIC DNA]</scope>
    <source>
        <strain evidence="1 2">DSM 27203</strain>
    </source>
</reference>
<dbReference type="AlphaFoldDB" id="A0A840YUF4"/>
<organism evidence="1 2">
    <name type="scientific">Stakelama sediminis</name>
    <dbReference type="NCBI Taxonomy" id="463200"/>
    <lineage>
        <taxon>Bacteria</taxon>
        <taxon>Pseudomonadati</taxon>
        <taxon>Pseudomonadota</taxon>
        <taxon>Alphaproteobacteria</taxon>
        <taxon>Sphingomonadales</taxon>
        <taxon>Sphingomonadaceae</taxon>
        <taxon>Stakelama</taxon>
    </lineage>
</organism>
<evidence type="ECO:0000313" key="2">
    <source>
        <dbReference type="Proteomes" id="UP000554342"/>
    </source>
</evidence>
<gene>
    <name evidence="1" type="ORF">FHR23_000107</name>
</gene>
<sequence length="223" mass="25059">MPVGVEGEQIIVIDDALQHPDELIRFATTQRFDETLNGLYPGPRAPLPLDYAEAVVARATPLIAQSWKLGPIRPAHVDCVYSIVTKAPKQLLPMQRHPHIDTSSPWHFAVLHFLCDAHFGGTAFFRHRTTGFETITPDREAIWNAALEKEKPRRAALPVRYIADDDPDFERIATVGARRNRMLIYRSNLLHSGVIPTDMPLVADPLRGRLTANIFIGYRPTSP</sequence>
<dbReference type="EMBL" id="JACIJI010000001">
    <property type="protein sequence ID" value="MBB5717200.1"/>
    <property type="molecule type" value="Genomic_DNA"/>
</dbReference>
<evidence type="ECO:0008006" key="3">
    <source>
        <dbReference type="Google" id="ProtNLM"/>
    </source>
</evidence>
<proteinExistence type="predicted"/>
<protein>
    <recommendedName>
        <fullName evidence="3">Phytanoyl-CoA dioxygenase</fullName>
    </recommendedName>
</protein>
<accession>A0A840YUF4</accession>
<dbReference type="InterPro" id="IPR045617">
    <property type="entry name" value="DUF6445"/>
</dbReference>
<keyword evidence="2" id="KW-1185">Reference proteome</keyword>